<organism evidence="2 3">
    <name type="scientific">Methylobacterium oryzihabitans</name>
    <dbReference type="NCBI Taxonomy" id="2499852"/>
    <lineage>
        <taxon>Bacteria</taxon>
        <taxon>Pseudomonadati</taxon>
        <taxon>Pseudomonadota</taxon>
        <taxon>Alphaproteobacteria</taxon>
        <taxon>Hyphomicrobiales</taxon>
        <taxon>Methylobacteriaceae</taxon>
        <taxon>Methylobacterium</taxon>
    </lineage>
</organism>
<dbReference type="AlphaFoldDB" id="A0A437PC05"/>
<dbReference type="EMBL" id="SACP01000005">
    <property type="protein sequence ID" value="RVU19790.1"/>
    <property type="molecule type" value="Genomic_DNA"/>
</dbReference>
<comment type="caution">
    <text evidence="2">The sequence shown here is derived from an EMBL/GenBank/DDBJ whole genome shotgun (WGS) entry which is preliminary data.</text>
</comment>
<protein>
    <recommendedName>
        <fullName evidence="1">DUF6894 domain-containing protein</fullName>
    </recommendedName>
</protein>
<dbReference type="Pfam" id="PF21834">
    <property type="entry name" value="DUF6894"/>
    <property type="match status" value="1"/>
</dbReference>
<name>A0A437PC05_9HYPH</name>
<keyword evidence="3" id="KW-1185">Reference proteome</keyword>
<gene>
    <name evidence="2" type="ORF">EOE48_07525</name>
</gene>
<reference evidence="2 3" key="1">
    <citation type="submission" date="2019-01" db="EMBL/GenBank/DDBJ databases">
        <authorList>
            <person name="Chen W.-M."/>
        </authorList>
    </citation>
    <scope>NUCLEOTIDE SEQUENCE [LARGE SCALE GENOMIC DNA]</scope>
    <source>
        <strain evidence="2 3">TER-1</strain>
    </source>
</reference>
<evidence type="ECO:0000259" key="1">
    <source>
        <dbReference type="Pfam" id="PF21834"/>
    </source>
</evidence>
<feature type="domain" description="DUF6894" evidence="1">
    <location>
        <begin position="3"/>
        <end position="68"/>
    </location>
</feature>
<evidence type="ECO:0000313" key="3">
    <source>
        <dbReference type="Proteomes" id="UP000286997"/>
    </source>
</evidence>
<dbReference type="Proteomes" id="UP000286997">
    <property type="component" value="Unassembled WGS sequence"/>
</dbReference>
<dbReference type="InterPro" id="IPR054189">
    <property type="entry name" value="DUF6894"/>
</dbReference>
<evidence type="ECO:0000313" key="2">
    <source>
        <dbReference type="EMBL" id="RVU19790.1"/>
    </source>
</evidence>
<proteinExistence type="predicted"/>
<sequence length="80" mass="8518">MPRYHFHIIDGRTLLDPEGVELPDAAGARDEALRLVGEILRDPVQSVAFGSRWRLEATDSAGNLLLGLDLSLPVAAPAGG</sequence>
<dbReference type="RefSeq" id="WP_127728174.1">
    <property type="nucleotide sequence ID" value="NZ_SACP01000005.1"/>
</dbReference>
<accession>A0A437PC05</accession>
<dbReference type="OrthoDB" id="7575967at2"/>